<evidence type="ECO:0000256" key="4">
    <source>
        <dbReference type="ARBA" id="ARBA00022729"/>
    </source>
</evidence>
<keyword evidence="7" id="KW-0449">Lipoprotein</keyword>
<dbReference type="EMBL" id="JACHXW010000004">
    <property type="protein sequence ID" value="MBB3151831.1"/>
    <property type="molecule type" value="Genomic_DNA"/>
</dbReference>
<dbReference type="AlphaFoldDB" id="A0A7W5C637"/>
<keyword evidence="11" id="KW-1185">Reference proteome</keyword>
<dbReference type="GO" id="GO:0016020">
    <property type="term" value="C:membrane"/>
    <property type="evidence" value="ECO:0007669"/>
    <property type="project" value="UniProtKB-SubCell"/>
</dbReference>
<dbReference type="InterPro" id="IPR046953">
    <property type="entry name" value="Spore_GerAC-like_C"/>
</dbReference>
<name>A0A7W5C637_9BACL</name>
<proteinExistence type="inferred from homology"/>
<keyword evidence="6" id="KW-0564">Palmitate</keyword>
<dbReference type="Proteomes" id="UP000518605">
    <property type="component" value="Unassembled WGS sequence"/>
</dbReference>
<dbReference type="Gene3D" id="3.30.300.210">
    <property type="entry name" value="Nutrient germinant receptor protein C, domain 3"/>
    <property type="match status" value="1"/>
</dbReference>
<keyword evidence="4" id="KW-0732">Signal</keyword>
<comment type="similarity">
    <text evidence="2">Belongs to the GerABKC lipoprotein family.</text>
</comment>
<dbReference type="InterPro" id="IPR057336">
    <property type="entry name" value="GerAC_N"/>
</dbReference>
<keyword evidence="5" id="KW-0472">Membrane</keyword>
<evidence type="ECO:0000259" key="8">
    <source>
        <dbReference type="Pfam" id="PF05504"/>
    </source>
</evidence>
<evidence type="ECO:0000256" key="2">
    <source>
        <dbReference type="ARBA" id="ARBA00007886"/>
    </source>
</evidence>
<evidence type="ECO:0000256" key="1">
    <source>
        <dbReference type="ARBA" id="ARBA00004635"/>
    </source>
</evidence>
<comment type="caution">
    <text evidence="10">The sequence shown here is derived from an EMBL/GenBank/DDBJ whole genome shotgun (WGS) entry which is preliminary data.</text>
</comment>
<dbReference type="PANTHER" id="PTHR35789:SF1">
    <property type="entry name" value="SPORE GERMINATION PROTEIN B3"/>
    <property type="match status" value="1"/>
</dbReference>
<reference evidence="10 11" key="1">
    <citation type="submission" date="2020-08" db="EMBL/GenBank/DDBJ databases">
        <title>Genomic Encyclopedia of Type Strains, Phase III (KMG-III): the genomes of soil and plant-associated and newly described type strains.</title>
        <authorList>
            <person name="Whitman W."/>
        </authorList>
    </citation>
    <scope>NUCLEOTIDE SEQUENCE [LARGE SCALE GENOMIC DNA]</scope>
    <source>
        <strain evidence="10 11">CECT 8234</strain>
    </source>
</reference>
<dbReference type="InterPro" id="IPR008844">
    <property type="entry name" value="Spore_GerAC-like"/>
</dbReference>
<dbReference type="InterPro" id="IPR038501">
    <property type="entry name" value="Spore_GerAC_C_sf"/>
</dbReference>
<accession>A0A7W5C637</accession>
<dbReference type="Pfam" id="PF05504">
    <property type="entry name" value="Spore_GerAC"/>
    <property type="match status" value="1"/>
</dbReference>
<dbReference type="Pfam" id="PF25198">
    <property type="entry name" value="Spore_GerAC_N"/>
    <property type="match status" value="1"/>
</dbReference>
<dbReference type="GO" id="GO:0009847">
    <property type="term" value="P:spore germination"/>
    <property type="evidence" value="ECO:0007669"/>
    <property type="project" value="InterPro"/>
</dbReference>
<evidence type="ECO:0000313" key="10">
    <source>
        <dbReference type="EMBL" id="MBB3151831.1"/>
    </source>
</evidence>
<comment type="subcellular location">
    <subcellularLocation>
        <location evidence="1">Membrane</location>
        <topology evidence="1">Lipid-anchor</topology>
    </subcellularLocation>
</comment>
<dbReference type="Gene3D" id="6.20.190.10">
    <property type="entry name" value="Nutrient germinant receptor protein C, domain 1"/>
    <property type="match status" value="1"/>
</dbReference>
<dbReference type="PANTHER" id="PTHR35789">
    <property type="entry name" value="SPORE GERMINATION PROTEIN B3"/>
    <property type="match status" value="1"/>
</dbReference>
<protein>
    <submittedName>
        <fullName evidence="10">Spore germination protein KC</fullName>
    </submittedName>
</protein>
<evidence type="ECO:0000313" key="11">
    <source>
        <dbReference type="Proteomes" id="UP000518605"/>
    </source>
</evidence>
<dbReference type="NCBIfam" id="TIGR02887">
    <property type="entry name" value="spore_ger_x_C"/>
    <property type="match status" value="1"/>
</dbReference>
<keyword evidence="3" id="KW-0309">Germination</keyword>
<organism evidence="10 11">
    <name type="scientific">Paenibacillus endophyticus</name>
    <dbReference type="NCBI Taxonomy" id="1294268"/>
    <lineage>
        <taxon>Bacteria</taxon>
        <taxon>Bacillati</taxon>
        <taxon>Bacillota</taxon>
        <taxon>Bacilli</taxon>
        <taxon>Bacillales</taxon>
        <taxon>Paenibacillaceae</taxon>
        <taxon>Paenibacillus</taxon>
    </lineage>
</organism>
<evidence type="ECO:0000256" key="5">
    <source>
        <dbReference type="ARBA" id="ARBA00023136"/>
    </source>
</evidence>
<sequence length="388" mass="43847">MSIPIWKLACLCLVLAILPGCWDRIEVNDMALIMAVGIDKAKNEHIELTVQVFIPNPSSGGSDGGSTEGRVYTLSRTGMTLPDALSVMQRELPRTFFWGHAKAYIFGEALARDGMHDQFDFLFRDIEPREQANIYLCRQTAKALLLSLSDPNSYETLIKMGQKRSLESSTVINVAEMIASESDSFTLPIAHASSFMSAGEEKNILIVKGDAIVKKRKVVGYLDTGMSEGLQWFQNMRMERNVGIALDNSQQKITIKLKRSSVRVIPSIKNGKWSALMKLKINADVADNATKLNLIDKHDHLRKIEKPFNEMLSRQIESAVNRLQNQYDADVLGLAKAFHHKYPKEWKQNRQRWNEIFKSLDIKIEVDTIIRNPGISNINVRVNKGERS</sequence>
<evidence type="ECO:0000259" key="9">
    <source>
        <dbReference type="Pfam" id="PF25198"/>
    </source>
</evidence>
<feature type="domain" description="Spore germination protein N-terminal" evidence="9">
    <location>
        <begin position="23"/>
        <end position="190"/>
    </location>
</feature>
<evidence type="ECO:0000256" key="3">
    <source>
        <dbReference type="ARBA" id="ARBA00022544"/>
    </source>
</evidence>
<gene>
    <name evidence="10" type="ORF">FHS16_001877</name>
</gene>
<evidence type="ECO:0000256" key="7">
    <source>
        <dbReference type="ARBA" id="ARBA00023288"/>
    </source>
</evidence>
<evidence type="ECO:0000256" key="6">
    <source>
        <dbReference type="ARBA" id="ARBA00023139"/>
    </source>
</evidence>
<dbReference type="RefSeq" id="WP_183561138.1">
    <property type="nucleotide sequence ID" value="NZ_CBCSLB010000008.1"/>
</dbReference>
<feature type="domain" description="Spore germination GerAC-like C-terminal" evidence="8">
    <location>
        <begin position="210"/>
        <end position="374"/>
    </location>
</feature>